<gene>
    <name evidence="2" type="ORF">AVEN_142753_1</name>
</gene>
<feature type="compositionally biased region" description="Polar residues" evidence="1">
    <location>
        <begin position="24"/>
        <end position="33"/>
    </location>
</feature>
<sequence>DPRRRSPLDSNLGSAQAIPKVHHGQSTVQDIVA</sequence>
<evidence type="ECO:0000313" key="2">
    <source>
        <dbReference type="EMBL" id="GBO08418.1"/>
    </source>
</evidence>
<organism evidence="2 3">
    <name type="scientific">Araneus ventricosus</name>
    <name type="common">Orbweaver spider</name>
    <name type="synonym">Epeira ventricosa</name>
    <dbReference type="NCBI Taxonomy" id="182803"/>
    <lineage>
        <taxon>Eukaryota</taxon>
        <taxon>Metazoa</taxon>
        <taxon>Ecdysozoa</taxon>
        <taxon>Arthropoda</taxon>
        <taxon>Chelicerata</taxon>
        <taxon>Arachnida</taxon>
        <taxon>Araneae</taxon>
        <taxon>Araneomorphae</taxon>
        <taxon>Entelegynae</taxon>
        <taxon>Araneoidea</taxon>
        <taxon>Araneidae</taxon>
        <taxon>Araneus</taxon>
    </lineage>
</organism>
<feature type="non-terminal residue" evidence="2">
    <location>
        <position position="1"/>
    </location>
</feature>
<protein>
    <submittedName>
        <fullName evidence="2">Uncharacterized protein</fullName>
    </submittedName>
</protein>
<proteinExistence type="predicted"/>
<dbReference type="AlphaFoldDB" id="A0A4Y2U6H6"/>
<dbReference type="EMBL" id="BGPR01034159">
    <property type="protein sequence ID" value="GBO08418.1"/>
    <property type="molecule type" value="Genomic_DNA"/>
</dbReference>
<keyword evidence="3" id="KW-1185">Reference proteome</keyword>
<evidence type="ECO:0000256" key="1">
    <source>
        <dbReference type="SAM" id="MobiDB-lite"/>
    </source>
</evidence>
<name>A0A4Y2U6H6_ARAVE</name>
<reference evidence="2 3" key="1">
    <citation type="journal article" date="2019" name="Sci. Rep.">
        <title>Orb-weaving spider Araneus ventricosus genome elucidates the spidroin gene catalogue.</title>
        <authorList>
            <person name="Kono N."/>
            <person name="Nakamura H."/>
            <person name="Ohtoshi R."/>
            <person name="Moran D.A.P."/>
            <person name="Shinohara A."/>
            <person name="Yoshida Y."/>
            <person name="Fujiwara M."/>
            <person name="Mori M."/>
            <person name="Tomita M."/>
            <person name="Arakawa K."/>
        </authorList>
    </citation>
    <scope>NUCLEOTIDE SEQUENCE [LARGE SCALE GENOMIC DNA]</scope>
</reference>
<dbReference type="Proteomes" id="UP000499080">
    <property type="component" value="Unassembled WGS sequence"/>
</dbReference>
<comment type="caution">
    <text evidence="2">The sequence shown here is derived from an EMBL/GenBank/DDBJ whole genome shotgun (WGS) entry which is preliminary data.</text>
</comment>
<feature type="region of interest" description="Disordered" evidence="1">
    <location>
        <begin position="1"/>
        <end position="33"/>
    </location>
</feature>
<evidence type="ECO:0000313" key="3">
    <source>
        <dbReference type="Proteomes" id="UP000499080"/>
    </source>
</evidence>
<accession>A0A4Y2U6H6</accession>